<keyword evidence="1" id="KW-0812">Transmembrane</keyword>
<dbReference type="RefSeq" id="WP_147718186.1">
    <property type="nucleotide sequence ID" value="NZ_SAYE01000014.1"/>
</dbReference>
<protein>
    <recommendedName>
        <fullName evidence="4">Pentapeptide repeat-containing protein</fullName>
    </recommendedName>
</protein>
<dbReference type="AlphaFoldDB" id="A0A5C8FJF1"/>
<gene>
    <name evidence="2" type="ORF">EPJ84_07150</name>
</gene>
<keyword evidence="1" id="KW-0472">Membrane</keyword>
<evidence type="ECO:0008006" key="4">
    <source>
        <dbReference type="Google" id="ProtNLM"/>
    </source>
</evidence>
<feature type="transmembrane region" description="Helical" evidence="1">
    <location>
        <begin position="362"/>
        <end position="380"/>
    </location>
</feature>
<feature type="transmembrane region" description="Helical" evidence="1">
    <location>
        <begin position="386"/>
        <end position="406"/>
    </location>
</feature>
<proteinExistence type="predicted"/>
<reference evidence="2 3" key="1">
    <citation type="journal article" date="1992" name="Lakartidningen">
        <title>[Penicillin V and not amoxicillin is the first choice preparation in acute otitis].</title>
        <authorList>
            <person name="Kamme C."/>
            <person name="Lundgren K."/>
            <person name="Prellner K."/>
        </authorList>
    </citation>
    <scope>NUCLEOTIDE SEQUENCE [LARGE SCALE GENOMIC DNA]</scope>
    <source>
        <strain evidence="2 3">PC3939II</strain>
    </source>
</reference>
<evidence type="ECO:0000313" key="3">
    <source>
        <dbReference type="Proteomes" id="UP000322307"/>
    </source>
</evidence>
<dbReference type="Proteomes" id="UP000322307">
    <property type="component" value="Unassembled WGS sequence"/>
</dbReference>
<accession>A0A5C8FJF1</accession>
<evidence type="ECO:0000256" key="1">
    <source>
        <dbReference type="SAM" id="Phobius"/>
    </source>
</evidence>
<comment type="caution">
    <text evidence="2">The sequence shown here is derived from an EMBL/GenBank/DDBJ whole genome shotgun (WGS) entry which is preliminary data.</text>
</comment>
<keyword evidence="1" id="KW-1133">Transmembrane helix</keyword>
<dbReference type="EMBL" id="SAYE01000014">
    <property type="protein sequence ID" value="TXJ49829.1"/>
    <property type="molecule type" value="Genomic_DNA"/>
</dbReference>
<evidence type="ECO:0000313" key="2">
    <source>
        <dbReference type="EMBL" id="TXJ49829.1"/>
    </source>
</evidence>
<organism evidence="2 3">
    <name type="scientific">Brachyspira aalborgi</name>
    <dbReference type="NCBI Taxonomy" id="29522"/>
    <lineage>
        <taxon>Bacteria</taxon>
        <taxon>Pseudomonadati</taxon>
        <taxon>Spirochaetota</taxon>
        <taxon>Spirochaetia</taxon>
        <taxon>Brachyspirales</taxon>
        <taxon>Brachyspiraceae</taxon>
        <taxon>Brachyspira</taxon>
    </lineage>
</organism>
<sequence length="488" mass="57679">MEQPKVYNTEEELIKWLEYDLEKQRIDISKNRNISPDDVKCEELFLHIGNKNFKSIEKIEINFEFDFSAIIKKINIKNNEIYYKVNCASLIFNRMVDFSDKKHNNKIVFYNELKFDNSNFNEIAYFVNISFEKNANFSNTLFNKRTYFNNIVFNCIVYFRSISIYQIEFGNIIIKENFNLSIMNEKENFNLSIMNEKENDKVLIFKNIKFENEKSNLNIFNIDMKINKFYLNNTIINGIVNIKNAEVETADFNGSVINGGWVNPVKFKVHNFANRESALFLKNEAYARNNIIDALEYKAKEIELHKKELINKPNKTLKDFGDIFSIYLSSLYSDNGLNWVKSFLCTILFSILFFTMSYNISCIPIFTIAFISILYVLLYNKNILNHIFVSAIIYIIVSIVFSFIYFEGYNNIDYVIKELFSFIAPTNFSQILYNKEYSSYIYDCKSNIKIICFIEIVFKGILYFLGKIAFWYGSVQTVQAFRKFSKKE</sequence>
<name>A0A5C8FJF1_9SPIR</name>